<evidence type="ECO:0000313" key="8">
    <source>
        <dbReference type="Proteomes" id="UP000034690"/>
    </source>
</evidence>
<dbReference type="Pfam" id="PF13440">
    <property type="entry name" value="Polysacc_synt_3"/>
    <property type="match status" value="1"/>
</dbReference>
<dbReference type="AlphaFoldDB" id="A0A0G0RK69"/>
<comment type="caution">
    <text evidence="7">The sequence shown here is derived from an EMBL/GenBank/DDBJ whole genome shotgun (WGS) entry which is preliminary data.</text>
</comment>
<feature type="transmembrane region" description="Helical" evidence="6">
    <location>
        <begin position="100"/>
        <end position="124"/>
    </location>
</feature>
<keyword evidence="2" id="KW-1003">Cell membrane</keyword>
<dbReference type="Proteomes" id="UP000034690">
    <property type="component" value="Unassembled WGS sequence"/>
</dbReference>
<accession>A0A0G0RK69</accession>
<feature type="transmembrane region" description="Helical" evidence="6">
    <location>
        <begin position="394"/>
        <end position="415"/>
    </location>
</feature>
<feature type="transmembrane region" description="Helical" evidence="6">
    <location>
        <begin position="130"/>
        <end position="149"/>
    </location>
</feature>
<proteinExistence type="predicted"/>
<evidence type="ECO:0000256" key="4">
    <source>
        <dbReference type="ARBA" id="ARBA00022989"/>
    </source>
</evidence>
<feature type="transmembrane region" description="Helical" evidence="6">
    <location>
        <begin position="260"/>
        <end position="287"/>
    </location>
</feature>
<feature type="transmembrane region" description="Helical" evidence="6">
    <location>
        <begin position="341"/>
        <end position="362"/>
    </location>
</feature>
<feature type="transmembrane region" description="Helical" evidence="6">
    <location>
        <begin position="20"/>
        <end position="45"/>
    </location>
</feature>
<dbReference type="InterPro" id="IPR050833">
    <property type="entry name" value="Poly_Biosynth_Transport"/>
</dbReference>
<reference evidence="7 8" key="1">
    <citation type="journal article" date="2015" name="Nature">
        <title>rRNA introns, odd ribosomes, and small enigmatic genomes across a large radiation of phyla.</title>
        <authorList>
            <person name="Brown C.T."/>
            <person name="Hug L.A."/>
            <person name="Thomas B.C."/>
            <person name="Sharon I."/>
            <person name="Castelle C.J."/>
            <person name="Singh A."/>
            <person name="Wilkins M.J."/>
            <person name="Williams K.H."/>
            <person name="Banfield J.F."/>
        </authorList>
    </citation>
    <scope>NUCLEOTIDE SEQUENCE [LARGE SCALE GENOMIC DNA]</scope>
</reference>
<dbReference type="EMBL" id="LBWQ01000006">
    <property type="protein sequence ID" value="KKR14047.1"/>
    <property type="molecule type" value="Genomic_DNA"/>
</dbReference>
<evidence type="ECO:0000256" key="6">
    <source>
        <dbReference type="SAM" id="Phobius"/>
    </source>
</evidence>
<gene>
    <name evidence="7" type="ORF">UT40_C0006G0037</name>
</gene>
<feature type="transmembrane region" description="Helical" evidence="6">
    <location>
        <begin position="227"/>
        <end position="248"/>
    </location>
</feature>
<feature type="transmembrane region" description="Helical" evidence="6">
    <location>
        <begin position="369"/>
        <end position="388"/>
    </location>
</feature>
<organism evidence="7 8">
    <name type="scientific">Candidatus Woesebacteria bacterium GW2011_GWA1_39_21b</name>
    <dbReference type="NCBI Taxonomy" id="1618551"/>
    <lineage>
        <taxon>Bacteria</taxon>
        <taxon>Candidatus Woeseibacteriota</taxon>
    </lineage>
</organism>
<keyword evidence="3 6" id="KW-0812">Transmembrane</keyword>
<evidence type="ECO:0000313" key="7">
    <source>
        <dbReference type="EMBL" id="KKR14047.1"/>
    </source>
</evidence>
<evidence type="ECO:0000256" key="2">
    <source>
        <dbReference type="ARBA" id="ARBA00022475"/>
    </source>
</evidence>
<dbReference type="PANTHER" id="PTHR30250">
    <property type="entry name" value="PST FAMILY PREDICTED COLANIC ACID TRANSPORTER"/>
    <property type="match status" value="1"/>
</dbReference>
<comment type="subcellular location">
    <subcellularLocation>
        <location evidence="1">Cell membrane</location>
        <topology evidence="1">Multi-pass membrane protein</topology>
    </subcellularLocation>
</comment>
<protein>
    <submittedName>
        <fullName evidence="7">Polysaccharide biosynthesis protein</fullName>
    </submittedName>
</protein>
<feature type="transmembrane region" description="Helical" evidence="6">
    <location>
        <begin position="188"/>
        <end position="206"/>
    </location>
</feature>
<feature type="transmembrane region" description="Helical" evidence="6">
    <location>
        <begin position="161"/>
        <end position="182"/>
    </location>
</feature>
<evidence type="ECO:0000256" key="1">
    <source>
        <dbReference type="ARBA" id="ARBA00004651"/>
    </source>
</evidence>
<sequence length="431" mass="48668">MKKKISNFKFLISNYIRHPLFSGSAIMIFGTNLANFIAYIYHLAFGRILGPNEYGELATIITLIGLLTSFYSFTSMVIIKVVSASEDKEVTGFFRFLNKYLSKIGLIVAVIIFLASPLIASFIHIDLIKVSLIGPIFYFMLLGFVYKTFLQGLLRFTKIVIVTNLEMIGRLVLGLLFAYLGLSVFGGVSGILVTVILIFFLARYYLKDITSRLTFSQYKPGKELFKLSAPLVISSIAMNFFFSNDLVLVKHYFTTSEAGFYAAMATLGKIIFYGTGPVGAVMFPMISKRHSKSQGYRKIFLLSLFLTIAIASFVLLIYYFFPEMAVKLLYGVKYLYVSQYIFTFGLYMATFTTATLFLSYFLSIGKGKVAYAMVAASVLQVIGIIRFHENITSVIKVLLVLSLSLLLFLIIYYIYSKEFRKEKSYSSKRST</sequence>
<evidence type="ECO:0000256" key="5">
    <source>
        <dbReference type="ARBA" id="ARBA00023136"/>
    </source>
</evidence>
<feature type="transmembrane region" description="Helical" evidence="6">
    <location>
        <begin position="299"/>
        <end position="321"/>
    </location>
</feature>
<feature type="transmembrane region" description="Helical" evidence="6">
    <location>
        <begin position="57"/>
        <end position="79"/>
    </location>
</feature>
<dbReference type="GO" id="GO:0005886">
    <property type="term" value="C:plasma membrane"/>
    <property type="evidence" value="ECO:0007669"/>
    <property type="project" value="UniProtKB-SubCell"/>
</dbReference>
<dbReference type="PANTHER" id="PTHR30250:SF28">
    <property type="entry name" value="POLYSACCHARIDE BIOSYNTHESIS PROTEIN"/>
    <property type="match status" value="1"/>
</dbReference>
<evidence type="ECO:0000256" key="3">
    <source>
        <dbReference type="ARBA" id="ARBA00022692"/>
    </source>
</evidence>
<keyword evidence="4 6" id="KW-1133">Transmembrane helix</keyword>
<name>A0A0G0RK69_9BACT</name>
<keyword evidence="5 6" id="KW-0472">Membrane</keyword>